<dbReference type="EMBL" id="BMBA01000001">
    <property type="protein sequence ID" value="GFZ30049.1"/>
    <property type="molecule type" value="Genomic_DNA"/>
</dbReference>
<evidence type="ECO:0000256" key="1">
    <source>
        <dbReference type="SAM" id="Phobius"/>
    </source>
</evidence>
<keyword evidence="1" id="KW-1133">Transmembrane helix</keyword>
<dbReference type="Proteomes" id="UP000663802">
    <property type="component" value="Unassembled WGS sequence"/>
</dbReference>
<evidence type="ECO:0000259" key="2">
    <source>
        <dbReference type="Pfam" id="PF04892"/>
    </source>
</evidence>
<comment type="caution">
    <text evidence="3">The sequence shown here is derived from an EMBL/GenBank/DDBJ whole genome shotgun (WGS) entry which is preliminary data.</text>
</comment>
<feature type="transmembrane region" description="Helical" evidence="1">
    <location>
        <begin position="102"/>
        <end position="120"/>
    </location>
</feature>
<reference evidence="3 4" key="1">
    <citation type="journal article" date="2021" name="Int. J. Syst. Evol. Microbiol.">
        <title>Clostridium zeae sp. nov., isolated from corn silage.</title>
        <authorList>
            <person name="Kobayashi H."/>
            <person name="Tanizawa Y."/>
            <person name="Yagura M."/>
            <person name="Sakamoto M."/>
            <person name="Ohkuma M."/>
            <person name="Tohno M."/>
        </authorList>
    </citation>
    <scope>NUCLEOTIDE SEQUENCE [LARGE SCALE GENOMIC DNA]</scope>
    <source>
        <strain evidence="3 4">CSC2</strain>
    </source>
</reference>
<name>A0ABQ1E5N4_9CLOT</name>
<keyword evidence="1" id="KW-0812">Transmembrane</keyword>
<feature type="transmembrane region" description="Helical" evidence="1">
    <location>
        <begin position="198"/>
        <end position="222"/>
    </location>
</feature>
<dbReference type="Pfam" id="PF04892">
    <property type="entry name" value="VanZ"/>
    <property type="match status" value="1"/>
</dbReference>
<dbReference type="PANTHER" id="PTHR36834:SF1">
    <property type="entry name" value="INTEGRAL MEMBRANE PROTEIN"/>
    <property type="match status" value="1"/>
</dbReference>
<sequence length="472" mass="53720">MRISAIIRIAKEYLLLGAVGMILLSIMLSIGYFVIYKKILKGKKTIRVRQAVLYSFLLIYIIIVFGATVGIRMPSNSSANMHLFSSYIEAWNSFSKVEWRNIILNILMFVPLGFMLPIIFRRCRKWYVTYFIGFLSTVVIEIIQLITGRGIFELDDIFNNALGCMIGYGIVMIFILFLKYKKEQSNLIGKKKILKNKALAICSMQIPLCITIIVFSSIFISYSKQELGNLSVACSYSQNMSNTNISTKIKFKDSRNRAYVYKAVVGTKEDTLKIANKILSAVNDKVDESLNDVYDETIIYKSGDEKHSVWVRYTGLTVRYNEFTQFASSGLGGLKYDEIKQILESFPITLPEKADFSDKGSGRYEISVNMANMGDSILNGKLTCNINANKGVSSFDNEIVSYSKYKEYEIISEQEAYNKLLEGKFNAYSLSNKIEIKDIKLTYKVDSKGFYQPVYEFILQDENMGSIFIPAL</sequence>
<feature type="transmembrane region" description="Helical" evidence="1">
    <location>
        <begin position="13"/>
        <end position="35"/>
    </location>
</feature>
<feature type="transmembrane region" description="Helical" evidence="1">
    <location>
        <begin position="127"/>
        <end position="146"/>
    </location>
</feature>
<organism evidence="3 4">
    <name type="scientific">Clostridium zeae</name>
    <dbReference type="NCBI Taxonomy" id="2759022"/>
    <lineage>
        <taxon>Bacteria</taxon>
        <taxon>Bacillati</taxon>
        <taxon>Bacillota</taxon>
        <taxon>Clostridia</taxon>
        <taxon>Eubacteriales</taxon>
        <taxon>Clostridiaceae</taxon>
        <taxon>Clostridium</taxon>
    </lineage>
</organism>
<feature type="transmembrane region" description="Helical" evidence="1">
    <location>
        <begin position="51"/>
        <end position="71"/>
    </location>
</feature>
<feature type="domain" description="VanZ-like" evidence="2">
    <location>
        <begin position="52"/>
        <end position="174"/>
    </location>
</feature>
<protein>
    <recommendedName>
        <fullName evidence="2">VanZ-like domain-containing protein</fullName>
    </recommendedName>
</protein>
<evidence type="ECO:0000313" key="3">
    <source>
        <dbReference type="EMBL" id="GFZ30049.1"/>
    </source>
</evidence>
<keyword evidence="1" id="KW-0472">Membrane</keyword>
<dbReference type="PANTHER" id="PTHR36834">
    <property type="entry name" value="MEMBRANE PROTEIN-RELATED"/>
    <property type="match status" value="1"/>
</dbReference>
<dbReference type="InterPro" id="IPR006976">
    <property type="entry name" value="VanZ-like"/>
</dbReference>
<proteinExistence type="predicted"/>
<feature type="transmembrane region" description="Helical" evidence="1">
    <location>
        <begin position="158"/>
        <end position="178"/>
    </location>
</feature>
<evidence type="ECO:0000313" key="4">
    <source>
        <dbReference type="Proteomes" id="UP000663802"/>
    </source>
</evidence>
<accession>A0ABQ1E5N4</accession>
<gene>
    <name evidence="3" type="ORF">CSC2_05750</name>
</gene>
<keyword evidence="4" id="KW-1185">Reference proteome</keyword>
<dbReference type="InterPro" id="IPR053150">
    <property type="entry name" value="Teicoplanin_resist-assoc"/>
</dbReference>
<dbReference type="RefSeq" id="WP_206868059.1">
    <property type="nucleotide sequence ID" value="NZ_BMBA01000001.1"/>
</dbReference>